<keyword evidence="2" id="KW-1185">Reference proteome</keyword>
<sequence>MPAWHCILDPPVPSWGACLLHSHVQSCVPLWSQTLRVAEAPARARSGISFPFPESPRLPYLPSTCF</sequence>
<dbReference type="Proteomes" id="UP000694415">
    <property type="component" value="Unplaced"/>
</dbReference>
<dbReference type="AlphaFoldDB" id="A0A8C6ICH3"/>
<dbReference type="Ensembl" id="ENSMSIT00000044425.1">
    <property type="protein sequence ID" value="ENSMSIP00000035261.1"/>
    <property type="gene ID" value="ENSMSIG00000029363.1"/>
</dbReference>
<protein>
    <submittedName>
        <fullName evidence="1">Uncharacterized protein</fullName>
    </submittedName>
</protein>
<organism evidence="1 2">
    <name type="scientific">Mus spicilegus</name>
    <name type="common">Mound-building mouse</name>
    <dbReference type="NCBI Taxonomy" id="10103"/>
    <lineage>
        <taxon>Eukaryota</taxon>
        <taxon>Metazoa</taxon>
        <taxon>Chordata</taxon>
        <taxon>Craniata</taxon>
        <taxon>Vertebrata</taxon>
        <taxon>Euteleostomi</taxon>
        <taxon>Mammalia</taxon>
        <taxon>Eutheria</taxon>
        <taxon>Euarchontoglires</taxon>
        <taxon>Glires</taxon>
        <taxon>Rodentia</taxon>
        <taxon>Myomorpha</taxon>
        <taxon>Muroidea</taxon>
        <taxon>Muridae</taxon>
        <taxon>Murinae</taxon>
        <taxon>Mus</taxon>
        <taxon>Mus</taxon>
    </lineage>
</organism>
<accession>A0A8C6ICH3</accession>
<reference evidence="1" key="1">
    <citation type="submission" date="2025-08" db="UniProtKB">
        <authorList>
            <consortium name="Ensembl"/>
        </authorList>
    </citation>
    <scope>IDENTIFICATION</scope>
</reference>
<evidence type="ECO:0000313" key="1">
    <source>
        <dbReference type="Ensembl" id="ENSMSIP00000035261.1"/>
    </source>
</evidence>
<proteinExistence type="predicted"/>
<evidence type="ECO:0000313" key="2">
    <source>
        <dbReference type="Proteomes" id="UP000694415"/>
    </source>
</evidence>
<reference evidence="1" key="2">
    <citation type="submission" date="2025-09" db="UniProtKB">
        <authorList>
            <consortium name="Ensembl"/>
        </authorList>
    </citation>
    <scope>IDENTIFICATION</scope>
</reference>
<name>A0A8C6ICH3_MUSSI</name>